<evidence type="ECO:0000256" key="2">
    <source>
        <dbReference type="ARBA" id="ARBA00022679"/>
    </source>
</evidence>
<comment type="caution">
    <text evidence="8">The sequence shown here is derived from an EMBL/GenBank/DDBJ whole genome shotgun (WGS) entry which is preliminary data.</text>
</comment>
<dbReference type="GO" id="GO:0009252">
    <property type="term" value="P:peptidoglycan biosynthetic process"/>
    <property type="evidence" value="ECO:0007669"/>
    <property type="project" value="UniProtKB-KW"/>
</dbReference>
<gene>
    <name evidence="8" type="ORF">HMPREF9238_00160</name>
</gene>
<dbReference type="Pfam" id="PF13480">
    <property type="entry name" value="Acetyltransf_6"/>
    <property type="match status" value="1"/>
</dbReference>
<evidence type="ECO:0000256" key="1">
    <source>
        <dbReference type="ARBA" id="ARBA00009943"/>
    </source>
</evidence>
<dbReference type="InterPro" id="IPR050644">
    <property type="entry name" value="PG_Glycine_Bridge_Synth"/>
</dbReference>
<comment type="similarity">
    <text evidence="1">Belongs to the FemABX family.</text>
</comment>
<keyword evidence="3" id="KW-0133">Cell shape</keyword>
<keyword evidence="6" id="KW-0961">Cell wall biogenesis/degradation</keyword>
<reference evidence="8 9" key="1">
    <citation type="submission" date="2013-05" db="EMBL/GenBank/DDBJ databases">
        <title>The Genome Sequence of Actinomyces europaeus ACS-120-V-COL10B.</title>
        <authorList>
            <consortium name="The Broad Institute Genomics Platform"/>
            <person name="Earl A."/>
            <person name="Ward D."/>
            <person name="Feldgarden M."/>
            <person name="Gevers D."/>
            <person name="Saerens B."/>
            <person name="Vaneechoutte M."/>
            <person name="Walker B."/>
            <person name="Young S."/>
            <person name="Zeng Q."/>
            <person name="Gargeya S."/>
            <person name="Fitzgerald M."/>
            <person name="Haas B."/>
            <person name="Abouelleil A."/>
            <person name="Allen A.W."/>
            <person name="Alvarado L."/>
            <person name="Arachchi H.M."/>
            <person name="Berlin A.M."/>
            <person name="Chapman S.B."/>
            <person name="Gainer-Dewar J."/>
            <person name="Goldberg J."/>
            <person name="Griggs A."/>
            <person name="Gujja S."/>
            <person name="Hansen M."/>
            <person name="Howarth C."/>
            <person name="Imamovic A."/>
            <person name="Ireland A."/>
            <person name="Larimer J."/>
            <person name="McCowan C."/>
            <person name="Murphy C."/>
            <person name="Pearson M."/>
            <person name="Poon T.W."/>
            <person name="Priest M."/>
            <person name="Roberts A."/>
            <person name="Saif S."/>
            <person name="Shea T."/>
            <person name="Sisk P."/>
            <person name="Sykes S."/>
            <person name="Wortman J."/>
            <person name="Nusbaum C."/>
            <person name="Birren B."/>
        </authorList>
    </citation>
    <scope>NUCLEOTIDE SEQUENCE [LARGE SCALE GENOMIC DNA]</scope>
    <source>
        <strain evidence="8 9">ACS-120-V-Col10b</strain>
    </source>
</reference>
<organism evidence="8 9">
    <name type="scientific">Gleimia europaea ACS-120-V-Col10b</name>
    <dbReference type="NCBI Taxonomy" id="883069"/>
    <lineage>
        <taxon>Bacteria</taxon>
        <taxon>Bacillati</taxon>
        <taxon>Actinomycetota</taxon>
        <taxon>Actinomycetes</taxon>
        <taxon>Actinomycetales</taxon>
        <taxon>Actinomycetaceae</taxon>
        <taxon>Gleimia</taxon>
    </lineage>
</organism>
<keyword evidence="5" id="KW-0012">Acyltransferase</keyword>
<keyword evidence="9" id="KW-1185">Reference proteome</keyword>
<evidence type="ECO:0000313" key="9">
    <source>
        <dbReference type="Proteomes" id="UP000014387"/>
    </source>
</evidence>
<keyword evidence="4" id="KW-0573">Peptidoglycan synthesis</keyword>
<evidence type="ECO:0000259" key="7">
    <source>
        <dbReference type="Pfam" id="PF13480"/>
    </source>
</evidence>
<dbReference type="PANTHER" id="PTHR36174:SF1">
    <property type="entry name" value="LIPID II:GLYCINE GLYCYLTRANSFERASE"/>
    <property type="match status" value="1"/>
</dbReference>
<dbReference type="GO" id="GO:0008360">
    <property type="term" value="P:regulation of cell shape"/>
    <property type="evidence" value="ECO:0007669"/>
    <property type="project" value="UniProtKB-KW"/>
</dbReference>
<dbReference type="Gene3D" id="3.40.630.30">
    <property type="match status" value="1"/>
</dbReference>
<dbReference type="AlphaFoldDB" id="A0A9W5RDH0"/>
<evidence type="ECO:0000313" key="8">
    <source>
        <dbReference type="EMBL" id="EPD30417.1"/>
    </source>
</evidence>
<dbReference type="OrthoDB" id="3185680at2"/>
<sequence>MTFELIRISAEEMAVKAAGVKPLPVEQSAAWDAFETRVGRKVFGRYEFVRAGRTIALISLTEHDIRGVKFLWAKKGPVWLRSQSPDNEAALREALVAEVKRRDPKITFVRLHARYSAPDLKELINTMSYDRTVLIDTCGGDMDKMLAAMPKDGRRSMRRSFKRAQEGEAQAVDLTDIDREAFNEVYAVIAETAKRNGFSIHPISVYWNMLDALRPNNARLYGVRYQGAIVAWVMIVMNDGEAAAYYGAHSNAGREVLASEYLDCWTAVQLGKEGIVSLDLMGVDSTRFPELYELGIYKRRFAASATEVDGAWDLPVQPVLYDGLRLAKQGKRAYTGARALGEKLLNKVR</sequence>
<dbReference type="SUPFAM" id="SSF55729">
    <property type="entry name" value="Acyl-CoA N-acyltransferases (Nat)"/>
    <property type="match status" value="1"/>
</dbReference>
<dbReference type="PANTHER" id="PTHR36174">
    <property type="entry name" value="LIPID II:GLYCINE GLYCYLTRANSFERASE"/>
    <property type="match status" value="1"/>
</dbReference>
<dbReference type="Proteomes" id="UP000014387">
    <property type="component" value="Unassembled WGS sequence"/>
</dbReference>
<feature type="domain" description="BioF2-like acetyltransferase" evidence="7">
    <location>
        <begin position="153"/>
        <end position="284"/>
    </location>
</feature>
<dbReference type="PROSITE" id="PS51191">
    <property type="entry name" value="FEMABX"/>
    <property type="match status" value="1"/>
</dbReference>
<proteinExistence type="inferred from homology"/>
<dbReference type="GO" id="GO:0071555">
    <property type="term" value="P:cell wall organization"/>
    <property type="evidence" value="ECO:0007669"/>
    <property type="project" value="UniProtKB-KW"/>
</dbReference>
<evidence type="ECO:0000256" key="3">
    <source>
        <dbReference type="ARBA" id="ARBA00022960"/>
    </source>
</evidence>
<dbReference type="InterPro" id="IPR016181">
    <property type="entry name" value="Acyl_CoA_acyltransferase"/>
</dbReference>
<name>A0A9W5RDH0_9ACTO</name>
<dbReference type="RefSeq" id="WP_016443529.1">
    <property type="nucleotide sequence ID" value="NZ_KE150266.1"/>
</dbReference>
<dbReference type="EMBL" id="AGWN01000001">
    <property type="protein sequence ID" value="EPD30417.1"/>
    <property type="molecule type" value="Genomic_DNA"/>
</dbReference>
<evidence type="ECO:0000256" key="5">
    <source>
        <dbReference type="ARBA" id="ARBA00023315"/>
    </source>
</evidence>
<evidence type="ECO:0000256" key="4">
    <source>
        <dbReference type="ARBA" id="ARBA00022984"/>
    </source>
</evidence>
<evidence type="ECO:0000256" key="6">
    <source>
        <dbReference type="ARBA" id="ARBA00023316"/>
    </source>
</evidence>
<dbReference type="GO" id="GO:0016755">
    <property type="term" value="F:aminoacyltransferase activity"/>
    <property type="evidence" value="ECO:0007669"/>
    <property type="project" value="InterPro"/>
</dbReference>
<keyword evidence="2" id="KW-0808">Transferase</keyword>
<accession>A0A9W5RDH0</accession>
<protein>
    <recommendedName>
        <fullName evidence="7">BioF2-like acetyltransferase domain-containing protein</fullName>
    </recommendedName>
</protein>
<dbReference type="InterPro" id="IPR003447">
    <property type="entry name" value="FEMABX"/>
</dbReference>
<dbReference type="InterPro" id="IPR038740">
    <property type="entry name" value="BioF2-like_GNAT_dom"/>
</dbReference>